<comment type="caution">
    <text evidence="1">The sequence shown here is derived from an EMBL/GenBank/DDBJ whole genome shotgun (WGS) entry which is preliminary data.</text>
</comment>
<sequence length="109" mass="12269">MVLVVGNVELVILSVEEGVPFGDTGDIRYKGKGTCKQEFSLIDAPPKKEKQFHKRFALIKNKKSSPQLAIILLKGPSLFGVGIEKPRWWAPFREQVRSMGQSSWLTTVR</sequence>
<dbReference type="EMBL" id="JAUDFV010000155">
    <property type="protein sequence ID" value="KAL2714997.1"/>
    <property type="molecule type" value="Genomic_DNA"/>
</dbReference>
<accession>A0ABD2A3Q0</accession>
<keyword evidence="2" id="KW-1185">Reference proteome</keyword>
<organism evidence="1 2">
    <name type="scientific">Vespula squamosa</name>
    <name type="common">Southern yellow jacket</name>
    <name type="synonym">Wasp</name>
    <dbReference type="NCBI Taxonomy" id="30214"/>
    <lineage>
        <taxon>Eukaryota</taxon>
        <taxon>Metazoa</taxon>
        <taxon>Ecdysozoa</taxon>
        <taxon>Arthropoda</taxon>
        <taxon>Hexapoda</taxon>
        <taxon>Insecta</taxon>
        <taxon>Pterygota</taxon>
        <taxon>Neoptera</taxon>
        <taxon>Endopterygota</taxon>
        <taxon>Hymenoptera</taxon>
        <taxon>Apocrita</taxon>
        <taxon>Aculeata</taxon>
        <taxon>Vespoidea</taxon>
        <taxon>Vespidae</taxon>
        <taxon>Vespinae</taxon>
        <taxon>Vespula</taxon>
    </lineage>
</organism>
<dbReference type="AlphaFoldDB" id="A0ABD2A3Q0"/>
<evidence type="ECO:0000313" key="2">
    <source>
        <dbReference type="Proteomes" id="UP001607302"/>
    </source>
</evidence>
<proteinExistence type="predicted"/>
<gene>
    <name evidence="1" type="ORF">V1478_014695</name>
</gene>
<dbReference type="Proteomes" id="UP001607302">
    <property type="component" value="Unassembled WGS sequence"/>
</dbReference>
<name>A0ABD2A3Q0_VESSQ</name>
<evidence type="ECO:0000313" key="1">
    <source>
        <dbReference type="EMBL" id="KAL2714997.1"/>
    </source>
</evidence>
<protein>
    <submittedName>
        <fullName evidence="1">Uncharacterized protein</fullName>
    </submittedName>
</protein>
<reference evidence="1 2" key="1">
    <citation type="journal article" date="2024" name="Ann. Entomol. Soc. Am.">
        <title>Genomic analyses of the southern and eastern yellowjacket wasps (Hymenoptera: Vespidae) reveal evolutionary signatures of social life.</title>
        <authorList>
            <person name="Catto M.A."/>
            <person name="Caine P.B."/>
            <person name="Orr S.E."/>
            <person name="Hunt B.G."/>
            <person name="Goodisman M.A.D."/>
        </authorList>
    </citation>
    <scope>NUCLEOTIDE SEQUENCE [LARGE SCALE GENOMIC DNA]</scope>
    <source>
        <strain evidence="1">233</strain>
        <tissue evidence="1">Head and thorax</tissue>
    </source>
</reference>